<dbReference type="SUPFAM" id="SSF48371">
    <property type="entry name" value="ARM repeat"/>
    <property type="match status" value="2"/>
</dbReference>
<dbReference type="OrthoDB" id="381190at2759"/>
<keyword evidence="15" id="KW-1185">Reference proteome</keyword>
<dbReference type="GO" id="GO:0005634">
    <property type="term" value="C:nucleus"/>
    <property type="evidence" value="ECO:0007669"/>
    <property type="project" value="TreeGrafter"/>
</dbReference>
<dbReference type="Gene3D" id="1.10.1070.11">
    <property type="entry name" value="Phosphatidylinositol 3-/4-kinase, catalytic domain"/>
    <property type="match status" value="1"/>
</dbReference>
<evidence type="ECO:0000256" key="5">
    <source>
        <dbReference type="ARBA" id="ARBA00022777"/>
    </source>
</evidence>
<comment type="similarity">
    <text evidence="1 9">Belongs to the PI3/PI4-kinase family.</text>
</comment>
<dbReference type="InterPro" id="IPR036940">
    <property type="entry name" value="PI3/4_kinase_cat_sf"/>
</dbReference>
<dbReference type="SUPFAM" id="SSF47212">
    <property type="entry name" value="FKBP12-rapamycin-binding domain of FKBP-rapamycin-associated protein (FRAP)"/>
    <property type="match status" value="1"/>
</dbReference>
<keyword evidence="5 9" id="KW-0418">Kinase</keyword>
<dbReference type="GO" id="GO:0016242">
    <property type="term" value="P:negative regulation of macroautophagy"/>
    <property type="evidence" value="ECO:0007669"/>
    <property type="project" value="TreeGrafter"/>
</dbReference>
<evidence type="ECO:0000256" key="1">
    <source>
        <dbReference type="ARBA" id="ARBA00011031"/>
    </source>
</evidence>
<evidence type="ECO:0000259" key="12">
    <source>
        <dbReference type="PROSITE" id="PS51189"/>
    </source>
</evidence>
<dbReference type="PROSITE" id="PS51189">
    <property type="entry name" value="FAT"/>
    <property type="match status" value="1"/>
</dbReference>
<dbReference type="GO" id="GO:0005524">
    <property type="term" value="F:ATP binding"/>
    <property type="evidence" value="ECO:0007669"/>
    <property type="project" value="UniProtKB-KW"/>
</dbReference>
<dbReference type="InterPro" id="IPR003151">
    <property type="entry name" value="PIK-rel_kinase_FAT"/>
</dbReference>
<dbReference type="InterPro" id="IPR000403">
    <property type="entry name" value="PI3/4_kinase_cat_dom"/>
</dbReference>
<dbReference type="InterPro" id="IPR011989">
    <property type="entry name" value="ARM-like"/>
</dbReference>
<dbReference type="SMART" id="SM01346">
    <property type="entry name" value="DUF3385"/>
    <property type="match status" value="1"/>
</dbReference>
<feature type="region of interest" description="Disordered" evidence="10">
    <location>
        <begin position="1141"/>
        <end position="1171"/>
    </location>
</feature>
<comment type="catalytic activity">
    <reaction evidence="7 9">
        <text>L-threonyl-[protein] + ATP = O-phospho-L-threonyl-[protein] + ADP + H(+)</text>
        <dbReference type="Rhea" id="RHEA:46608"/>
        <dbReference type="Rhea" id="RHEA-COMP:11060"/>
        <dbReference type="Rhea" id="RHEA-COMP:11605"/>
        <dbReference type="ChEBI" id="CHEBI:15378"/>
        <dbReference type="ChEBI" id="CHEBI:30013"/>
        <dbReference type="ChEBI" id="CHEBI:30616"/>
        <dbReference type="ChEBI" id="CHEBI:61977"/>
        <dbReference type="ChEBI" id="CHEBI:456216"/>
        <dbReference type="EC" id="2.7.11.1"/>
    </reaction>
</comment>
<sequence length="2948" mass="325861">MSLEKFATVEKEAFTAIFSLVHSQDLSSRLAGIAGLVSLIGVASSDEERKGIKFANNLSNGLRSNSGYAFLAAAARAMGRMSRGAANADYVEFEVTRALEWLGTERSDRRLAACLVLKELARNAPTIFFSKTNQSAGGPNEFIDKIFPVLRDTKQIVRICAGEALLECLKILANRQARFNTDKFCKIYTDMQDNFFGRGEEAAHGSLLVLVTMLEHTGDFMLPRFEEVCDSVMKLSFHKKTVIRYTVAELIPRLARRCPSAFGRRYLETCLKFLIKNADDTKSRGANEMRPTCFIAIGQLCLALQINNHPPHRFPTQAGKEKDDGTPKFSSRAGIYDYLDEIFALVKEGLKSKGSSSRSKPCSSEALYCAADLVEALGSQAEPYITSLVDEMFNAGLSHQLIYALHSISKCSPKHQTQIEERLLEELSICLSGQPNAYAIVEKNAIHPDSNPYQRFLHANMTSTSPTHISKLVLSLSTLSTFVDTTSTSICSTILPFVGAVVASYLDHPSVEVRQEAALTCCRMLLPSNTANKLYTKNGTNKRVRKNNLKPTPVPRSLGPSGQVVEQVLYKLLRVAVSDPSPEVRHCMILALDSRYDRYLCQAHHISTLFLLVQDEVFAIRANALKLLGRLAVMNPAYVLPSLRQVLMRIILELQCNGDTGVRELATRTLIVFLRASALQRLVRPFLRSLVAVLPLKNVAPRLAAAALEALGELALVVRGGMKPWLSELIPHIIQTMKDQSSVSKQQTSLRTLGQLVGATGYVITPYLAYPNLMPIAVAVLPGTKNAPWNLRCEVLRTFGILGALDPQKLTAVTDSNNKINKEKADAAQLLESLRKHSNVTSSTAAIDIVPHNVRNHSIKKEENKKSLALTRTTSMHSAAEASLQNSRTSLVISGNNDDFEVEGHALVEKDALEPAHLYMYEQCAMTAQPVSSASHNKESTPSSEDFYPTVAVKALMKILKDPSLAVHHSMVMQAVMFIFNSLGLLCVQFLEHIVPHMLMVVRTCNQQSLRESLLQQLASLASIVGQHLRPYVPDIFAVVTEFWSTHLPATLLLVEKISSKMPDDFRGYVSTMVSYLLSSLEARDSGGILSEDFGTQLALVLGSIRRLKPVLWDYLQLLVPALVKLADSLVGGPNELYLDQSKSTAPPSASSSSSSSTPKKSNSAPSSQNFADPTSTAVNIIKTVGYLLLGSTATKPMSLQKPNPSTPGYAAGSNALIMSTAVVNSNNNTCEALPARASQPLFRILGKANLQVGNAIVQTLCVACREMGGAWVKFYNGAALLAISSWEIRNNVHKEKERDSNSPALDATSLYHATMDVMEQVEMLRANAKSDPTGYYSDPSVVAAADVNYQNIEAAFSDIFKHGLASPATTSAMGGLYGQQKLHVNQQNLQRAWDVTQRTTREDWDEWMRRFAVQLLREAPSPALRACADLSQAYPPLARELFYAAFVSCWFELIDQYQENLVRSLETAFQSETIPPEILQTLLNLAEFMEHDVEALPIDIRVLAELAQKCRAYAKALHYKELEYETSPTNCVEALISINKKLDLPEAALGVLKAVQILSFEQTDNFGNVVNGMQVQPDSYKASISQPPARSGSVSRRRSSAAGSDMGDYGSFRGVEVKESYLAKLGSWSEALVLYERKLSEDENDTGAILGCIRCLDARGEWEGVLKLSNKSWSALQGKVDETVGLDISESPAEQGVVEPDKVSFPESGGKSDSAEREYKKAVKFCCHAAWRLGKWKALESYANFLVSSDMKKSNLPGVGASQSSSRSLNNIDFDGAFYSAVLHIHKKEWRAAAGAINAARMAMDSRFTALMAESYKRAYPSMVTAQMLAEMEEIIELRKLEEKASTYTNSHKANLNDPQEHRKRLLQIWKTRLDGCRVDTEVHNSILAVRSLVLGPTDDIESTLTLAALCRQSQNFKLGEKVLLDPLKALKSDLNGIVFGFEGSPNSPMPTPTGLNPMSPIRGISQGGPLQSPIISLGSPALNPSMSPFPKTLNPSVSPRPKGGNRMLLSPTGPIPAAQTTASLNIASNPGQNKPNYNPNPSSPVNMSPMVSIDRIVTGLDETREKYNQIHVQHADRIIGAAGSLQTLDVQHRLYYAYVKHIWAIGGKNAEARNRLSLLCDTVDLIAACKGVNNNSLRVKCWLTLGEWKLATQAPNSSLPPELQLEVLKAFKRATLAGENEYKSWHAWGLLNFRLTKQLKRSGHRDAIQPGTGLRLRHSHTPTKQLRNHIVASVNGFLKAICLGKKRWSASVQQDMLNFLTVLFTHGEISEVNKAINEGMDSVTIEMWLGVLPQLLARIQVKSVNIRGVLHGLLIKLGMKHPQALMYPLSVLLKSPVDDRKEAAESLMKSLKTHSDQLVEQSLLVSSELIRVAILWHEMWHEGLEEASRIYFSEGNVQGMLDVLLPLHQQLEAGPSTRRETQFAEAFGRDLYEAHQCVQKYVAKMQMAGRSIPTEGGYPVNDGSGGSPVNNRMSSEAETALNQAWDLYYTAFRRINKQLPGLTNLELSACSPLLLRATNLQLGIPGTYRVDGSYVRISSFSHSVQVITSKQRPRKITLKGDDGRDYTYLLKGHEDLRQDERVMQLFGLVNALLVKDRRTNNHDLSIQRYAVTPLSHNAGVVGWVPHCDTLHSLIRDYRETRKVLLNMEHRLMMKMAPDYDMLTMLQKVEVFEAALQKTTGKDLYQVLWLKSKDSEEWLERRTNYTRSLAVMSMVGYILGLGDRHPSNLMLDRHSGKLLHIDFGDCFEVAMNRPKFPEKIPFRLTRMLINALEVSGIEGSYRATCERTMGVLRDNRDSLIAMLEAFVYDPLISYRMKQQRSPSVTKAGGGNRYEEMIMISSLADSRIASLASGSNQAYAASAARSRVEEKRGTKELLSMLGPLADDGGVALNEKALKVIRRVQDKLQGSDFGNDEPLVVSEQVNKLILQATSNENLCLCFIGWCSFW</sequence>
<dbReference type="Gene3D" id="1.25.10.10">
    <property type="entry name" value="Leucine-rich Repeat Variant"/>
    <property type="match status" value="3"/>
</dbReference>
<dbReference type="PROSITE" id="PS50290">
    <property type="entry name" value="PI3_4_KINASE_3"/>
    <property type="match status" value="1"/>
</dbReference>
<evidence type="ECO:0000256" key="8">
    <source>
        <dbReference type="ARBA" id="ARBA00048679"/>
    </source>
</evidence>
<dbReference type="EMBL" id="BRXZ01002431">
    <property type="protein sequence ID" value="GMH61933.1"/>
    <property type="molecule type" value="Genomic_DNA"/>
</dbReference>
<comment type="catalytic activity">
    <reaction evidence="8">
        <text>L-seryl-[protein] + ATP = O-phospho-L-seryl-[protein] + ADP + H(+)</text>
        <dbReference type="Rhea" id="RHEA:17989"/>
        <dbReference type="Rhea" id="RHEA-COMP:9863"/>
        <dbReference type="Rhea" id="RHEA-COMP:11604"/>
        <dbReference type="ChEBI" id="CHEBI:15378"/>
        <dbReference type="ChEBI" id="CHEBI:29999"/>
        <dbReference type="ChEBI" id="CHEBI:30616"/>
        <dbReference type="ChEBI" id="CHEBI:83421"/>
        <dbReference type="ChEBI" id="CHEBI:456216"/>
        <dbReference type="EC" id="2.7.11.1"/>
    </reaction>
</comment>
<dbReference type="InterPro" id="IPR026683">
    <property type="entry name" value="TOR_cat"/>
</dbReference>
<accession>A0A9W7E4D5</accession>
<dbReference type="Pfam" id="PF11865">
    <property type="entry name" value="mTOR_dom"/>
    <property type="match status" value="2"/>
</dbReference>
<dbReference type="PROSITE" id="PS00915">
    <property type="entry name" value="PI3_4_KINASE_1"/>
    <property type="match status" value="1"/>
</dbReference>
<dbReference type="InterPro" id="IPR003152">
    <property type="entry name" value="FATC_dom"/>
</dbReference>
<dbReference type="InterPro" id="IPR014009">
    <property type="entry name" value="PIK_FAT"/>
</dbReference>
<dbReference type="SMART" id="SM00146">
    <property type="entry name" value="PI3Kc"/>
    <property type="match status" value="1"/>
</dbReference>
<keyword evidence="9" id="KW-0723">Serine/threonine-protein kinase</keyword>
<dbReference type="InterPro" id="IPR036738">
    <property type="entry name" value="FRB_sf"/>
</dbReference>
<organism evidence="14 15">
    <name type="scientific">Triparma retinervis</name>
    <dbReference type="NCBI Taxonomy" id="2557542"/>
    <lineage>
        <taxon>Eukaryota</taxon>
        <taxon>Sar</taxon>
        <taxon>Stramenopiles</taxon>
        <taxon>Ochrophyta</taxon>
        <taxon>Bolidophyceae</taxon>
        <taxon>Parmales</taxon>
        <taxon>Triparmaceae</taxon>
        <taxon>Triparma</taxon>
    </lineage>
</organism>
<dbReference type="PROSITE" id="PS51190">
    <property type="entry name" value="FATC"/>
    <property type="match status" value="1"/>
</dbReference>
<dbReference type="EC" id="2.7.11.1" evidence="9"/>
<protein>
    <recommendedName>
        <fullName evidence="9">Serine/threonine-protein kinase TOR</fullName>
        <ecNumber evidence="9">2.7.11.1</ecNumber>
    </recommendedName>
</protein>
<name>A0A9W7E4D5_9STRA</name>
<evidence type="ECO:0000256" key="2">
    <source>
        <dbReference type="ARBA" id="ARBA00022679"/>
    </source>
</evidence>
<comment type="caution">
    <text evidence="14">The sequence shown here is derived from an EMBL/GenBank/DDBJ whole genome shotgun (WGS) entry which is preliminary data.</text>
</comment>
<evidence type="ECO:0000256" key="10">
    <source>
        <dbReference type="SAM" id="MobiDB-lite"/>
    </source>
</evidence>
<feature type="domain" description="FATC" evidence="13">
    <location>
        <begin position="2916"/>
        <end position="2948"/>
    </location>
</feature>
<dbReference type="GO" id="GO:0031931">
    <property type="term" value="C:TORC1 complex"/>
    <property type="evidence" value="ECO:0007669"/>
    <property type="project" value="TreeGrafter"/>
</dbReference>
<dbReference type="InterPro" id="IPR050517">
    <property type="entry name" value="DDR_Repair_Kinase"/>
</dbReference>
<dbReference type="InterPro" id="IPR009076">
    <property type="entry name" value="FRB_dom"/>
</dbReference>
<dbReference type="GO" id="GO:0031929">
    <property type="term" value="P:TOR signaling"/>
    <property type="evidence" value="ECO:0007669"/>
    <property type="project" value="TreeGrafter"/>
</dbReference>
<evidence type="ECO:0000259" key="13">
    <source>
        <dbReference type="PROSITE" id="PS51190"/>
    </source>
</evidence>
<dbReference type="GO" id="GO:0031932">
    <property type="term" value="C:TORC2 complex"/>
    <property type="evidence" value="ECO:0007669"/>
    <property type="project" value="TreeGrafter"/>
</dbReference>
<dbReference type="GO" id="GO:0004674">
    <property type="term" value="F:protein serine/threonine kinase activity"/>
    <property type="evidence" value="ECO:0007669"/>
    <property type="project" value="UniProtKB-KW"/>
</dbReference>
<dbReference type="Gene3D" id="1.20.120.150">
    <property type="entry name" value="FKBP12-rapamycin binding domain"/>
    <property type="match status" value="1"/>
</dbReference>
<evidence type="ECO:0000313" key="14">
    <source>
        <dbReference type="EMBL" id="GMH61933.1"/>
    </source>
</evidence>
<feature type="region of interest" description="Disordered" evidence="10">
    <location>
        <begin position="1581"/>
        <end position="1606"/>
    </location>
</feature>
<dbReference type="InterPro" id="IPR018936">
    <property type="entry name" value="PI3/4_kinase_CS"/>
</dbReference>
<feature type="domain" description="FAT" evidence="12">
    <location>
        <begin position="1503"/>
        <end position="2337"/>
    </location>
</feature>
<dbReference type="Pfam" id="PF02259">
    <property type="entry name" value="FAT"/>
    <property type="match status" value="2"/>
</dbReference>
<feature type="compositionally biased region" description="Low complexity" evidence="10">
    <location>
        <begin position="2037"/>
        <end position="2047"/>
    </location>
</feature>
<feature type="domain" description="PI3K/PI4K catalytic" evidence="11">
    <location>
        <begin position="2542"/>
        <end position="2856"/>
    </location>
</feature>
<keyword evidence="2 9" id="KW-0808">Transferase</keyword>
<dbReference type="GO" id="GO:0044877">
    <property type="term" value="F:protein-containing complex binding"/>
    <property type="evidence" value="ECO:0007669"/>
    <property type="project" value="InterPro"/>
</dbReference>
<feature type="compositionally biased region" description="Low complexity" evidence="10">
    <location>
        <begin position="1590"/>
        <end position="1605"/>
    </location>
</feature>
<evidence type="ECO:0000256" key="9">
    <source>
        <dbReference type="RuleBase" id="RU364109"/>
    </source>
</evidence>
<dbReference type="GO" id="GO:0005737">
    <property type="term" value="C:cytoplasm"/>
    <property type="evidence" value="ECO:0007669"/>
    <property type="project" value="TreeGrafter"/>
</dbReference>
<dbReference type="PROSITE" id="PS00916">
    <property type="entry name" value="PI3_4_KINASE_2"/>
    <property type="match status" value="1"/>
</dbReference>
<evidence type="ECO:0000259" key="11">
    <source>
        <dbReference type="PROSITE" id="PS50290"/>
    </source>
</evidence>
<feature type="compositionally biased region" description="Polar residues" evidence="10">
    <location>
        <begin position="2020"/>
        <end position="2036"/>
    </location>
</feature>
<dbReference type="Pfam" id="PF02260">
    <property type="entry name" value="FATC"/>
    <property type="match status" value="1"/>
</dbReference>
<dbReference type="FunFam" id="1.10.1070.11:FF:000029">
    <property type="entry name" value="Serine/threonine-protein kinase TOR"/>
    <property type="match status" value="1"/>
</dbReference>
<proteinExistence type="inferred from homology"/>
<evidence type="ECO:0000313" key="15">
    <source>
        <dbReference type="Proteomes" id="UP001165082"/>
    </source>
</evidence>
<dbReference type="InterPro" id="IPR057564">
    <property type="entry name" value="HEAT_ATR"/>
</dbReference>
<keyword evidence="3" id="KW-0677">Repeat</keyword>
<gene>
    <name evidence="14" type="ORF">TrRE_jg11753</name>
</gene>
<evidence type="ECO:0000256" key="7">
    <source>
        <dbReference type="ARBA" id="ARBA00047899"/>
    </source>
</evidence>
<dbReference type="Pfam" id="PF08771">
    <property type="entry name" value="FRB_dom"/>
    <property type="match status" value="1"/>
</dbReference>
<evidence type="ECO:0000256" key="3">
    <source>
        <dbReference type="ARBA" id="ARBA00022737"/>
    </source>
</evidence>
<evidence type="ECO:0000256" key="6">
    <source>
        <dbReference type="ARBA" id="ARBA00022840"/>
    </source>
</evidence>
<dbReference type="PANTHER" id="PTHR11139:SF9">
    <property type="entry name" value="SERINE_THREONINE-PROTEIN KINASE MTOR"/>
    <property type="match status" value="1"/>
</dbReference>
<feature type="region of interest" description="Disordered" evidence="10">
    <location>
        <begin position="1995"/>
        <end position="2047"/>
    </location>
</feature>
<dbReference type="SMART" id="SM01345">
    <property type="entry name" value="Rapamycin_bind"/>
    <property type="match status" value="1"/>
</dbReference>
<dbReference type="FunFam" id="3.30.1010.10:FF:000006">
    <property type="entry name" value="Serine/threonine-protein kinase TOR"/>
    <property type="match status" value="1"/>
</dbReference>
<dbReference type="Pfam" id="PF23593">
    <property type="entry name" value="HEAT_ATR"/>
    <property type="match status" value="1"/>
</dbReference>
<keyword evidence="4 9" id="KW-0547">Nucleotide-binding</keyword>
<evidence type="ECO:0000256" key="4">
    <source>
        <dbReference type="ARBA" id="ARBA00022741"/>
    </source>
</evidence>
<dbReference type="InterPro" id="IPR011009">
    <property type="entry name" value="Kinase-like_dom_sf"/>
</dbReference>
<dbReference type="CDD" id="cd05169">
    <property type="entry name" value="PIKKc_TOR"/>
    <property type="match status" value="1"/>
</dbReference>
<dbReference type="Gene3D" id="3.30.1010.10">
    <property type="entry name" value="Phosphatidylinositol 3-kinase Catalytic Subunit, Chain A, domain 4"/>
    <property type="match status" value="1"/>
</dbReference>
<feature type="region of interest" description="Disordered" evidence="10">
    <location>
        <begin position="1691"/>
        <end position="1714"/>
    </location>
</feature>
<dbReference type="Pfam" id="PF00454">
    <property type="entry name" value="PI3_PI4_kinase"/>
    <property type="match status" value="1"/>
</dbReference>
<dbReference type="SMART" id="SM01343">
    <property type="entry name" value="FATC"/>
    <property type="match status" value="1"/>
</dbReference>
<feature type="compositionally biased region" description="Low complexity" evidence="10">
    <location>
        <begin position="1142"/>
        <end position="1168"/>
    </location>
</feature>
<dbReference type="Proteomes" id="UP001165082">
    <property type="component" value="Unassembled WGS sequence"/>
</dbReference>
<keyword evidence="6 9" id="KW-0067">ATP-binding</keyword>
<dbReference type="InterPro" id="IPR024585">
    <property type="entry name" value="mTOR_dom"/>
</dbReference>
<dbReference type="InterPro" id="IPR016024">
    <property type="entry name" value="ARM-type_fold"/>
</dbReference>
<dbReference type="PANTHER" id="PTHR11139">
    <property type="entry name" value="ATAXIA TELANGIECTASIA MUTATED ATM -RELATED"/>
    <property type="match status" value="1"/>
</dbReference>
<dbReference type="SUPFAM" id="SSF56112">
    <property type="entry name" value="Protein kinase-like (PK-like)"/>
    <property type="match status" value="1"/>
</dbReference>
<reference evidence="14" key="1">
    <citation type="submission" date="2022-07" db="EMBL/GenBank/DDBJ databases">
        <title>Genome analysis of Parmales, a sister group of diatoms, reveals the evolutionary specialization of diatoms from phago-mixotrophs to photoautotrophs.</title>
        <authorList>
            <person name="Ban H."/>
            <person name="Sato S."/>
            <person name="Yoshikawa S."/>
            <person name="Kazumasa Y."/>
            <person name="Nakamura Y."/>
            <person name="Ichinomiya M."/>
            <person name="Saitoh K."/>
            <person name="Sato N."/>
            <person name="Blanc-Mathieu R."/>
            <person name="Endo H."/>
            <person name="Kuwata A."/>
            <person name="Ogata H."/>
        </authorList>
    </citation>
    <scope>NUCLEOTIDE SEQUENCE</scope>
</reference>